<dbReference type="SUPFAM" id="SSF52091">
    <property type="entry name" value="SpoIIaa-like"/>
    <property type="match status" value="1"/>
</dbReference>
<feature type="binding site" evidence="7">
    <location>
        <position position="70"/>
    </location>
    <ligand>
        <name>substrate</name>
    </ligand>
</feature>
<dbReference type="FunFam" id="3.40.710.10:FF:000005">
    <property type="entry name" value="Glutaminase"/>
    <property type="match status" value="1"/>
</dbReference>
<dbReference type="HAMAP" id="MF_00313">
    <property type="entry name" value="Glutaminase"/>
    <property type="match status" value="1"/>
</dbReference>
<dbReference type="PANTHER" id="PTHR12544:SF29">
    <property type="entry name" value="GLUTAMINASE"/>
    <property type="match status" value="1"/>
</dbReference>
<feature type="binding site" evidence="7">
    <location>
        <position position="164"/>
    </location>
    <ligand>
        <name>substrate</name>
    </ligand>
</feature>
<dbReference type="NCBIfam" id="TIGR03814">
    <property type="entry name" value="Gln_ase"/>
    <property type="match status" value="1"/>
</dbReference>
<keyword evidence="4 7" id="KW-0378">Hydrolase</keyword>
<organism evidence="9 10">
    <name type="scientific">Mycolicibacterium fortuitum</name>
    <name type="common">Mycobacterium fortuitum</name>
    <dbReference type="NCBI Taxonomy" id="1766"/>
    <lineage>
        <taxon>Bacteria</taxon>
        <taxon>Bacillati</taxon>
        <taxon>Actinomycetota</taxon>
        <taxon>Actinomycetes</taxon>
        <taxon>Mycobacteriales</taxon>
        <taxon>Mycobacteriaceae</taxon>
        <taxon>Mycolicibacterium</taxon>
    </lineage>
</organism>
<sequence>MDRLRAVAELVQHYLDRIRAEQIELRDGALASYIPELSTVDPESFGLSLSTSDGYVYESGDTAVEFTIQSISKPFTYALALELIGQDAVDAKIGVEPSGEAFNEISVDNVTKTPKNAMINAGAIAAVSLVPGAGADDRFDRILEFYSACAGRRLHVDMDVYGSEKATGNRNRAIAYMLASFGVLDDDPDEVLDVYFRQCSVRVTSTDLARMATTLARGGCNPMTGRRVSGAKVVRRTLSVMVTCGMYDATGDWVSAVGMPAKSGVGGGIVAVLPGQLGIGVYSPRLDARGNSVRGVEVCRNLSSQLGLHFLSVTRESSSTLRAVFEVSPGVRVYEVHGDLLFAGAEQVLRTAERDRDSYDVAVLDVTRVDDINDAARAMLTGMRANLAAAGKEAYLVDPDGRVVPADRRHEYDAIVFCTLEEAVEAARQWGAS</sequence>
<evidence type="ECO:0000256" key="5">
    <source>
        <dbReference type="ARBA" id="ARBA00049534"/>
    </source>
</evidence>
<gene>
    <name evidence="9" type="primary">glsA1</name>
    <name evidence="7" type="synonym">glsA</name>
    <name evidence="9" type="ORF">NCTC1542_02971</name>
</gene>
<proteinExistence type="inferred from homology"/>
<dbReference type="GO" id="GO:0006543">
    <property type="term" value="P:L-glutamine catabolic process"/>
    <property type="evidence" value="ECO:0007669"/>
    <property type="project" value="TreeGrafter"/>
</dbReference>
<comment type="subunit">
    <text evidence="2 7">Homotetramer.</text>
</comment>
<dbReference type="Gene3D" id="3.30.750.24">
    <property type="entry name" value="STAS domain"/>
    <property type="match status" value="1"/>
</dbReference>
<evidence type="ECO:0000259" key="8">
    <source>
        <dbReference type="PROSITE" id="PS50801"/>
    </source>
</evidence>
<keyword evidence="7" id="KW-0007">Acetylation</keyword>
<dbReference type="InterPro" id="IPR002645">
    <property type="entry name" value="STAS_dom"/>
</dbReference>
<dbReference type="InterPro" id="IPR015868">
    <property type="entry name" value="Glutaminase"/>
</dbReference>
<dbReference type="InterPro" id="IPR036513">
    <property type="entry name" value="STAS_dom_sf"/>
</dbReference>
<feature type="binding site" evidence="7">
    <location>
        <position position="247"/>
    </location>
    <ligand>
        <name>substrate</name>
    </ligand>
</feature>
<dbReference type="SUPFAM" id="SSF56601">
    <property type="entry name" value="beta-lactamase/transpeptidase-like"/>
    <property type="match status" value="1"/>
</dbReference>
<evidence type="ECO:0000313" key="9">
    <source>
        <dbReference type="EMBL" id="STZ88192.1"/>
    </source>
</evidence>
<accession>A0A378UTD4</accession>
<dbReference type="AlphaFoldDB" id="A0A378UTD4"/>
<feature type="binding site" evidence="7">
    <location>
        <position position="120"/>
    </location>
    <ligand>
        <name>substrate</name>
    </ligand>
</feature>
<evidence type="ECO:0000256" key="7">
    <source>
        <dbReference type="HAMAP-Rule" id="MF_00313"/>
    </source>
</evidence>
<evidence type="ECO:0000256" key="4">
    <source>
        <dbReference type="ARBA" id="ARBA00022801"/>
    </source>
</evidence>
<dbReference type="EMBL" id="UGQY01000003">
    <property type="protein sequence ID" value="STZ88192.1"/>
    <property type="molecule type" value="Genomic_DNA"/>
</dbReference>
<comment type="similarity">
    <text evidence="1 7">Belongs to the glutaminase family.</text>
</comment>
<feature type="binding site" evidence="7">
    <location>
        <position position="195"/>
    </location>
    <ligand>
        <name>substrate</name>
    </ligand>
</feature>
<dbReference type="Proteomes" id="UP000255389">
    <property type="component" value="Unassembled WGS sequence"/>
</dbReference>
<dbReference type="Gene3D" id="3.40.710.10">
    <property type="entry name" value="DD-peptidase/beta-lactamase superfamily"/>
    <property type="match status" value="1"/>
</dbReference>
<evidence type="ECO:0000256" key="6">
    <source>
        <dbReference type="ARBA" id="ARBA00070405"/>
    </source>
</evidence>
<evidence type="ECO:0000256" key="3">
    <source>
        <dbReference type="ARBA" id="ARBA00012918"/>
    </source>
</evidence>
<protein>
    <recommendedName>
        <fullName evidence="6 7">Glutaminase</fullName>
        <ecNumber evidence="3 7">3.5.1.2</ecNumber>
    </recommendedName>
</protein>
<comment type="catalytic activity">
    <reaction evidence="5 7">
        <text>L-glutamine + H2O = L-glutamate + NH4(+)</text>
        <dbReference type="Rhea" id="RHEA:15889"/>
        <dbReference type="ChEBI" id="CHEBI:15377"/>
        <dbReference type="ChEBI" id="CHEBI:28938"/>
        <dbReference type="ChEBI" id="CHEBI:29985"/>
        <dbReference type="ChEBI" id="CHEBI:58359"/>
        <dbReference type="EC" id="3.5.1.2"/>
    </reaction>
</comment>
<dbReference type="Pfam" id="PF01740">
    <property type="entry name" value="STAS"/>
    <property type="match status" value="1"/>
</dbReference>
<dbReference type="PROSITE" id="PS50801">
    <property type="entry name" value="STAS"/>
    <property type="match status" value="1"/>
</dbReference>
<dbReference type="PANTHER" id="PTHR12544">
    <property type="entry name" value="GLUTAMINASE"/>
    <property type="match status" value="1"/>
</dbReference>
<dbReference type="InterPro" id="IPR012338">
    <property type="entry name" value="Beta-lactam/transpept-like"/>
</dbReference>
<reference evidence="9 10" key="1">
    <citation type="submission" date="2018-06" db="EMBL/GenBank/DDBJ databases">
        <authorList>
            <consortium name="Pathogen Informatics"/>
            <person name="Doyle S."/>
        </authorList>
    </citation>
    <scope>NUCLEOTIDE SEQUENCE [LARGE SCALE GENOMIC DNA]</scope>
    <source>
        <strain evidence="9 10">NCTC1542</strain>
    </source>
</reference>
<dbReference type="GO" id="GO:0006537">
    <property type="term" value="P:glutamate biosynthetic process"/>
    <property type="evidence" value="ECO:0007669"/>
    <property type="project" value="TreeGrafter"/>
</dbReference>
<dbReference type="Pfam" id="PF04960">
    <property type="entry name" value="Glutaminase"/>
    <property type="match status" value="1"/>
</dbReference>
<feature type="binding site" evidence="7">
    <location>
        <position position="265"/>
    </location>
    <ligand>
        <name>substrate</name>
    </ligand>
</feature>
<evidence type="ECO:0000313" key="10">
    <source>
        <dbReference type="Proteomes" id="UP000255389"/>
    </source>
</evidence>
<evidence type="ECO:0000256" key="2">
    <source>
        <dbReference type="ARBA" id="ARBA00011881"/>
    </source>
</evidence>
<feature type="domain" description="STAS" evidence="8">
    <location>
        <begin position="321"/>
        <end position="403"/>
    </location>
</feature>
<dbReference type="GO" id="GO:0004359">
    <property type="term" value="F:glutaminase activity"/>
    <property type="evidence" value="ECO:0007669"/>
    <property type="project" value="UniProtKB-UniRule"/>
</dbReference>
<feature type="binding site" evidence="7">
    <location>
        <position position="171"/>
    </location>
    <ligand>
        <name>substrate</name>
    </ligand>
</feature>
<name>A0A378UTD4_MYCFO</name>
<evidence type="ECO:0000256" key="1">
    <source>
        <dbReference type="ARBA" id="ARBA00011076"/>
    </source>
</evidence>
<dbReference type="EC" id="3.5.1.2" evidence="3 7"/>